<dbReference type="KEGG" id="gdi:GDI2900"/>
<proteinExistence type="predicted"/>
<organism evidence="1 2">
    <name type="scientific">Gluconacetobacter diazotrophicus (strain ATCC 49037 / DSM 5601 / CCUG 37298 / CIP 103539 / LMG 7603 / PAl5)</name>
    <dbReference type="NCBI Taxonomy" id="272568"/>
    <lineage>
        <taxon>Bacteria</taxon>
        <taxon>Pseudomonadati</taxon>
        <taxon>Pseudomonadota</taxon>
        <taxon>Alphaproteobacteria</taxon>
        <taxon>Acetobacterales</taxon>
        <taxon>Acetobacteraceae</taxon>
        <taxon>Gluconacetobacter</taxon>
    </lineage>
</organism>
<dbReference type="Proteomes" id="UP000001176">
    <property type="component" value="Chromosome"/>
</dbReference>
<accession>A9HR58</accession>
<name>A9HR58_GLUDA</name>
<sequence>MLMTAIEPPLVAIKAVMDAIYQRRHRGGVCERYGRALQGVVQMVGGVGGLALPRLIAPAIVQFAT</sequence>
<dbReference type="EMBL" id="AM889285">
    <property type="protein sequence ID" value="CAP56843.1"/>
    <property type="molecule type" value="Genomic_DNA"/>
</dbReference>
<protein>
    <submittedName>
        <fullName evidence="1">Uncharacterized protein</fullName>
    </submittedName>
</protein>
<dbReference type="AlphaFoldDB" id="A9HR58"/>
<evidence type="ECO:0000313" key="2">
    <source>
        <dbReference type="Proteomes" id="UP000001176"/>
    </source>
</evidence>
<evidence type="ECO:0000313" key="1">
    <source>
        <dbReference type="EMBL" id="CAP56843.1"/>
    </source>
</evidence>
<gene>
    <name evidence="1" type="ordered locus">GDI2900</name>
</gene>
<keyword evidence="2" id="KW-1185">Reference proteome</keyword>
<reference evidence="1 2" key="1">
    <citation type="journal article" date="2009" name="BMC Genomics">
        <title>Complete genome sequence of the sugarcane nitrogen-fixing endophyte Gluconacetobacter diazotrophicus Pal5.</title>
        <authorList>
            <person name="Bertalan M."/>
            <person name="Albano R."/>
            <person name="Padua V."/>
            <person name="Rouws L."/>
            <person name="Rojas C."/>
            <person name="Hemerly A."/>
            <person name="Teixeira K."/>
            <person name="Schwab S."/>
            <person name="Araujo J."/>
            <person name="Oliveira A."/>
            <person name="Franca L."/>
            <person name="Magalhaes V."/>
            <person name="Alqueres S."/>
            <person name="Cardoso A."/>
            <person name="Almeida W."/>
            <person name="Loureiro M.M."/>
            <person name="Nogueira E."/>
            <person name="Cidade D."/>
            <person name="Oliveira D."/>
            <person name="Simao T."/>
            <person name="Macedo J."/>
            <person name="Valadao A."/>
            <person name="Dreschsel M."/>
            <person name="Freitas F."/>
            <person name="Vidal M."/>
            <person name="Guedes H."/>
            <person name="Rodrigues E."/>
            <person name="Meneses C."/>
            <person name="Brioso P."/>
            <person name="Pozzer L."/>
            <person name="Figueiredo D."/>
            <person name="Montano H."/>
            <person name="Junior J."/>
            <person name="Filho G."/>
            <person name="Flores V."/>
            <person name="Ferreira B."/>
            <person name="Branco A."/>
            <person name="Gonzalez P."/>
            <person name="Guillobel H."/>
            <person name="Lemos M."/>
            <person name="Seibel L."/>
            <person name="Macedo J."/>
            <person name="Alves-Ferreira M."/>
            <person name="Sachetto-Martins G."/>
            <person name="Coelho A."/>
            <person name="Santos E."/>
            <person name="Amaral G."/>
            <person name="Neves A."/>
            <person name="Pacheco A.B."/>
            <person name="Carvalho D."/>
            <person name="Lery L."/>
            <person name="Bisch P."/>
            <person name="Rossle S.C."/>
            <person name="Urmenyi T."/>
            <person name="Kruger W.V."/>
            <person name="Martins O."/>
            <person name="Baldani J.I."/>
            <person name="Ferreira P.C."/>
        </authorList>
    </citation>
    <scope>NUCLEOTIDE SEQUENCE [LARGE SCALE GENOMIC DNA]</scope>
    <source>
        <strain evidence="2">ATCC 49037 / DSM 5601 / CCUG 37298 / CIP 103539 / LMG 7603 / PAl5</strain>
    </source>
</reference>